<dbReference type="EMBL" id="ML179107">
    <property type="protein sequence ID" value="THV00211.1"/>
    <property type="molecule type" value="Genomic_DNA"/>
</dbReference>
<gene>
    <name evidence="1" type="ORF">K435DRAFT_794327</name>
</gene>
<accession>A0A4S8MCX8</accession>
<evidence type="ECO:0000313" key="2">
    <source>
        <dbReference type="Proteomes" id="UP000297245"/>
    </source>
</evidence>
<proteinExistence type="predicted"/>
<name>A0A4S8MCX8_DENBC</name>
<dbReference type="AlphaFoldDB" id="A0A4S8MCX8"/>
<organism evidence="1 2">
    <name type="scientific">Dendrothele bispora (strain CBS 962.96)</name>
    <dbReference type="NCBI Taxonomy" id="1314807"/>
    <lineage>
        <taxon>Eukaryota</taxon>
        <taxon>Fungi</taxon>
        <taxon>Dikarya</taxon>
        <taxon>Basidiomycota</taxon>
        <taxon>Agaricomycotina</taxon>
        <taxon>Agaricomycetes</taxon>
        <taxon>Agaricomycetidae</taxon>
        <taxon>Agaricales</taxon>
        <taxon>Agaricales incertae sedis</taxon>
        <taxon>Dendrothele</taxon>
    </lineage>
</organism>
<evidence type="ECO:0000313" key="1">
    <source>
        <dbReference type="EMBL" id="THV00211.1"/>
    </source>
</evidence>
<reference evidence="1 2" key="1">
    <citation type="journal article" date="2019" name="Nat. Ecol. Evol.">
        <title>Megaphylogeny resolves global patterns of mushroom evolution.</title>
        <authorList>
            <person name="Varga T."/>
            <person name="Krizsan K."/>
            <person name="Foldi C."/>
            <person name="Dima B."/>
            <person name="Sanchez-Garcia M."/>
            <person name="Sanchez-Ramirez S."/>
            <person name="Szollosi G.J."/>
            <person name="Szarkandi J.G."/>
            <person name="Papp V."/>
            <person name="Albert L."/>
            <person name="Andreopoulos W."/>
            <person name="Angelini C."/>
            <person name="Antonin V."/>
            <person name="Barry K.W."/>
            <person name="Bougher N.L."/>
            <person name="Buchanan P."/>
            <person name="Buyck B."/>
            <person name="Bense V."/>
            <person name="Catcheside P."/>
            <person name="Chovatia M."/>
            <person name="Cooper J."/>
            <person name="Damon W."/>
            <person name="Desjardin D."/>
            <person name="Finy P."/>
            <person name="Geml J."/>
            <person name="Haridas S."/>
            <person name="Hughes K."/>
            <person name="Justo A."/>
            <person name="Karasinski D."/>
            <person name="Kautmanova I."/>
            <person name="Kiss B."/>
            <person name="Kocsube S."/>
            <person name="Kotiranta H."/>
            <person name="LaButti K.M."/>
            <person name="Lechner B.E."/>
            <person name="Liimatainen K."/>
            <person name="Lipzen A."/>
            <person name="Lukacs Z."/>
            <person name="Mihaltcheva S."/>
            <person name="Morgado L.N."/>
            <person name="Niskanen T."/>
            <person name="Noordeloos M.E."/>
            <person name="Ohm R.A."/>
            <person name="Ortiz-Santana B."/>
            <person name="Ovrebo C."/>
            <person name="Racz N."/>
            <person name="Riley R."/>
            <person name="Savchenko A."/>
            <person name="Shiryaev A."/>
            <person name="Soop K."/>
            <person name="Spirin V."/>
            <person name="Szebenyi C."/>
            <person name="Tomsovsky M."/>
            <person name="Tulloss R.E."/>
            <person name="Uehling J."/>
            <person name="Grigoriev I.V."/>
            <person name="Vagvolgyi C."/>
            <person name="Papp T."/>
            <person name="Martin F.M."/>
            <person name="Miettinen O."/>
            <person name="Hibbett D.S."/>
            <person name="Nagy L.G."/>
        </authorList>
    </citation>
    <scope>NUCLEOTIDE SEQUENCE [LARGE SCALE GENOMIC DNA]</scope>
    <source>
        <strain evidence="1 2">CBS 962.96</strain>
    </source>
</reference>
<sequence length="154" mass="17455">MLELALQMTIFTETTVELPYRPGDAGPNLATDTGSEAAPHNSTTCNCRLEISRPHDLLPPPFYLTPVFFSPGSYRPILIIREFAGFLPTKVDKFEFQAPLVRTKKVARKQKLYYELKPAYAGFDSTHGHVTAKLRKNKLPWVPLTEPVEQPNWI</sequence>
<keyword evidence="2" id="KW-1185">Reference proteome</keyword>
<dbReference type="Proteomes" id="UP000297245">
    <property type="component" value="Unassembled WGS sequence"/>
</dbReference>
<protein>
    <submittedName>
        <fullName evidence="1">Uncharacterized protein</fullName>
    </submittedName>
</protein>